<dbReference type="Gene3D" id="1.10.287.130">
    <property type="match status" value="1"/>
</dbReference>
<keyword evidence="4" id="KW-0808">Transferase</keyword>
<organism evidence="9">
    <name type="scientific">marine metagenome</name>
    <dbReference type="NCBI Taxonomy" id="408172"/>
    <lineage>
        <taxon>unclassified sequences</taxon>
        <taxon>metagenomes</taxon>
        <taxon>ecological metagenomes</taxon>
    </lineage>
</organism>
<dbReference type="PANTHER" id="PTHR45453">
    <property type="entry name" value="PHOSPHATE REGULON SENSOR PROTEIN PHOR"/>
    <property type="match status" value="1"/>
</dbReference>
<evidence type="ECO:0000256" key="3">
    <source>
        <dbReference type="ARBA" id="ARBA00022553"/>
    </source>
</evidence>
<keyword evidence="3" id="KW-0597">Phosphoprotein</keyword>
<dbReference type="GO" id="GO:0004721">
    <property type="term" value="F:phosphoprotein phosphatase activity"/>
    <property type="evidence" value="ECO:0007669"/>
    <property type="project" value="TreeGrafter"/>
</dbReference>
<name>A0A382ETS0_9ZZZZ</name>
<evidence type="ECO:0000256" key="7">
    <source>
        <dbReference type="SAM" id="Phobius"/>
    </source>
</evidence>
<evidence type="ECO:0000256" key="6">
    <source>
        <dbReference type="ARBA" id="ARBA00023012"/>
    </source>
</evidence>
<dbReference type="GO" id="GO:0000155">
    <property type="term" value="F:phosphorelay sensor kinase activity"/>
    <property type="evidence" value="ECO:0007669"/>
    <property type="project" value="InterPro"/>
</dbReference>
<dbReference type="CDD" id="cd00082">
    <property type="entry name" value="HisKA"/>
    <property type="match status" value="1"/>
</dbReference>
<keyword evidence="7" id="KW-1133">Transmembrane helix</keyword>
<sequence length="165" mass="19095">MISASLIALASYLILLIYSSASVIISLLIFLISFIIIQYRIQGFLFKRVKELYQDLDMLDSSQINKSTISTDMDSLMQNIEEFAKDKKIEIEALKLKEQYRKEFIGNVAHELKTPIFTIQGYISNLLDGAMNDRELLNKYLKQTDNSIERLTYIIKDLDLITQLE</sequence>
<evidence type="ECO:0000313" key="9">
    <source>
        <dbReference type="EMBL" id="SVB53732.1"/>
    </source>
</evidence>
<protein>
    <recommendedName>
        <fullName evidence="2">histidine kinase</fullName>
        <ecNumber evidence="2">2.7.13.3</ecNumber>
    </recommendedName>
</protein>
<dbReference type="InterPro" id="IPR036097">
    <property type="entry name" value="HisK_dim/P_sf"/>
</dbReference>
<reference evidence="9" key="1">
    <citation type="submission" date="2018-05" db="EMBL/GenBank/DDBJ databases">
        <authorList>
            <person name="Lanie J.A."/>
            <person name="Ng W.-L."/>
            <person name="Kazmierczak K.M."/>
            <person name="Andrzejewski T.M."/>
            <person name="Davidsen T.M."/>
            <person name="Wayne K.J."/>
            <person name="Tettelin H."/>
            <person name="Glass J.I."/>
            <person name="Rusch D."/>
            <person name="Podicherti R."/>
            <person name="Tsui H.-C.T."/>
            <person name="Winkler M.E."/>
        </authorList>
    </citation>
    <scope>NUCLEOTIDE SEQUENCE</scope>
</reference>
<dbReference type="EC" id="2.7.13.3" evidence="2"/>
<evidence type="ECO:0000259" key="8">
    <source>
        <dbReference type="SMART" id="SM00388"/>
    </source>
</evidence>
<dbReference type="InterPro" id="IPR003661">
    <property type="entry name" value="HisK_dim/P_dom"/>
</dbReference>
<feature type="transmembrane region" description="Helical" evidence="7">
    <location>
        <begin position="12"/>
        <end position="37"/>
    </location>
</feature>
<dbReference type="AlphaFoldDB" id="A0A382ETS0"/>
<dbReference type="InterPro" id="IPR050351">
    <property type="entry name" value="BphY/WalK/GraS-like"/>
</dbReference>
<evidence type="ECO:0000256" key="1">
    <source>
        <dbReference type="ARBA" id="ARBA00000085"/>
    </source>
</evidence>
<feature type="non-terminal residue" evidence="9">
    <location>
        <position position="165"/>
    </location>
</feature>
<dbReference type="GO" id="GO:0005886">
    <property type="term" value="C:plasma membrane"/>
    <property type="evidence" value="ECO:0007669"/>
    <property type="project" value="TreeGrafter"/>
</dbReference>
<dbReference type="SMART" id="SM00388">
    <property type="entry name" value="HisKA"/>
    <property type="match status" value="1"/>
</dbReference>
<comment type="catalytic activity">
    <reaction evidence="1">
        <text>ATP + protein L-histidine = ADP + protein N-phospho-L-histidine.</text>
        <dbReference type="EC" id="2.7.13.3"/>
    </reaction>
</comment>
<dbReference type="PANTHER" id="PTHR45453:SF1">
    <property type="entry name" value="PHOSPHATE REGULON SENSOR PROTEIN PHOR"/>
    <property type="match status" value="1"/>
</dbReference>
<keyword evidence="5" id="KW-0418">Kinase</keyword>
<keyword evidence="7" id="KW-0472">Membrane</keyword>
<evidence type="ECO:0000256" key="2">
    <source>
        <dbReference type="ARBA" id="ARBA00012438"/>
    </source>
</evidence>
<dbReference type="GO" id="GO:0016036">
    <property type="term" value="P:cellular response to phosphate starvation"/>
    <property type="evidence" value="ECO:0007669"/>
    <property type="project" value="TreeGrafter"/>
</dbReference>
<dbReference type="EMBL" id="UINC01046117">
    <property type="protein sequence ID" value="SVB53732.1"/>
    <property type="molecule type" value="Genomic_DNA"/>
</dbReference>
<accession>A0A382ETS0</accession>
<keyword evidence="6" id="KW-0902">Two-component regulatory system</keyword>
<proteinExistence type="predicted"/>
<feature type="domain" description="Signal transduction histidine kinase dimerisation/phosphoacceptor" evidence="8">
    <location>
        <begin position="100"/>
        <end position="161"/>
    </location>
</feature>
<dbReference type="Pfam" id="PF00512">
    <property type="entry name" value="HisKA"/>
    <property type="match status" value="1"/>
</dbReference>
<dbReference type="SUPFAM" id="SSF47384">
    <property type="entry name" value="Homodimeric domain of signal transducing histidine kinase"/>
    <property type="match status" value="1"/>
</dbReference>
<keyword evidence="7" id="KW-0812">Transmembrane</keyword>
<gene>
    <name evidence="9" type="ORF">METZ01_LOCUS206586</name>
</gene>
<evidence type="ECO:0000256" key="5">
    <source>
        <dbReference type="ARBA" id="ARBA00022777"/>
    </source>
</evidence>
<evidence type="ECO:0000256" key="4">
    <source>
        <dbReference type="ARBA" id="ARBA00022679"/>
    </source>
</evidence>